<dbReference type="EMBL" id="BPLR01017548">
    <property type="protein sequence ID" value="GIY92522.1"/>
    <property type="molecule type" value="Genomic_DNA"/>
</dbReference>
<comment type="caution">
    <text evidence="1">The sequence shown here is derived from an EMBL/GenBank/DDBJ whole genome shotgun (WGS) entry which is preliminary data.</text>
</comment>
<accession>A0AAV4XD16</accession>
<organism evidence="1 2">
    <name type="scientific">Caerostris extrusa</name>
    <name type="common">Bark spider</name>
    <name type="synonym">Caerostris bankana</name>
    <dbReference type="NCBI Taxonomy" id="172846"/>
    <lineage>
        <taxon>Eukaryota</taxon>
        <taxon>Metazoa</taxon>
        <taxon>Ecdysozoa</taxon>
        <taxon>Arthropoda</taxon>
        <taxon>Chelicerata</taxon>
        <taxon>Arachnida</taxon>
        <taxon>Araneae</taxon>
        <taxon>Araneomorphae</taxon>
        <taxon>Entelegynae</taxon>
        <taxon>Araneoidea</taxon>
        <taxon>Araneidae</taxon>
        <taxon>Caerostris</taxon>
    </lineage>
</organism>
<proteinExistence type="predicted"/>
<name>A0AAV4XD16_CAEEX</name>
<gene>
    <name evidence="1" type="ORF">CEXT_150401</name>
</gene>
<evidence type="ECO:0000313" key="2">
    <source>
        <dbReference type="Proteomes" id="UP001054945"/>
    </source>
</evidence>
<dbReference type="AlphaFoldDB" id="A0AAV4XD16"/>
<keyword evidence="2" id="KW-1185">Reference proteome</keyword>
<protein>
    <submittedName>
        <fullName evidence="1">Uncharacterized protein</fullName>
    </submittedName>
</protein>
<reference evidence="1 2" key="1">
    <citation type="submission" date="2021-06" db="EMBL/GenBank/DDBJ databases">
        <title>Caerostris extrusa draft genome.</title>
        <authorList>
            <person name="Kono N."/>
            <person name="Arakawa K."/>
        </authorList>
    </citation>
    <scope>NUCLEOTIDE SEQUENCE [LARGE SCALE GENOMIC DNA]</scope>
</reference>
<sequence>MLIIQFAFGRSKNGGIRDIQHSVPCTRDALRDLVVLGIQWSFFTSLLGRMFLLNRVGGSSLVMITVVNRLGFLLKICHRCWDFICLLSQFYRRDRTFLW</sequence>
<dbReference type="Proteomes" id="UP001054945">
    <property type="component" value="Unassembled WGS sequence"/>
</dbReference>
<evidence type="ECO:0000313" key="1">
    <source>
        <dbReference type="EMBL" id="GIY92522.1"/>
    </source>
</evidence>